<feature type="transmembrane region" description="Helical" evidence="6">
    <location>
        <begin position="209"/>
        <end position="227"/>
    </location>
</feature>
<keyword evidence="5 6" id="KW-0472">Membrane</keyword>
<feature type="transmembrane region" description="Helical" evidence="6">
    <location>
        <begin position="322"/>
        <end position="345"/>
    </location>
</feature>
<dbReference type="AlphaFoldDB" id="A0A7Z7CZY3"/>
<gene>
    <name evidence="7" type="ORF">SAMN04487751_2105</name>
</gene>
<feature type="transmembrane region" description="Helical" evidence="6">
    <location>
        <begin position="357"/>
        <end position="380"/>
    </location>
</feature>
<sequence length="485" mass="50273">MTLSTWAHVEPEADLTGRSDRCHDRSLGAFYPSDASRIGTMSAKRGVALLSIGNLAVPLAAFLSAPLLARALTVEERGDVAAATATAQLAIALFSVGLQDATTFFSARLNGRSKHLIRRSLLLGALLGTLATVSTILAAPLVSGGSPRVEALIVAAAFACLPAMLAMAVRGWAVGEQRWGASMVDGLVGPVARLLVLVILVSFGMLSALAGVIAIMLTGFVGVLVYLRPLRRSVAPDSTDEDVPAMSLARYGAGVWIGSVGGVVLSLLDQVLMPTLSTSYQLGIYAVAVSISQIVLVANNSIRSVFLSLESRSPDIGRLARVARISTLLTVTACAAIALIVPWGLPFLFGAEYSGAIVVVQILLLSTVLGNAGSVAGVGLMARGKPILRSLSMLTACVVNVVLILILVPPYGAIGAAWATVAAGLVAGNMNILLLRAFVGVQARNFYGVRRGDVADLKRLSIEVVRVARKRGERGGSSAGETGSE</sequence>
<feature type="transmembrane region" description="Helical" evidence="6">
    <location>
        <begin position="280"/>
        <end position="302"/>
    </location>
</feature>
<evidence type="ECO:0000256" key="1">
    <source>
        <dbReference type="ARBA" id="ARBA00004651"/>
    </source>
</evidence>
<keyword evidence="4 6" id="KW-1133">Transmembrane helix</keyword>
<dbReference type="InterPro" id="IPR050833">
    <property type="entry name" value="Poly_Biosynth_Transport"/>
</dbReference>
<name>A0A7Z7CZY3_9MICO</name>
<keyword evidence="3 6" id="KW-0812">Transmembrane</keyword>
<comment type="subcellular location">
    <subcellularLocation>
        <location evidence="1">Cell membrane</location>
        <topology evidence="1">Multi-pass membrane protein</topology>
    </subcellularLocation>
</comment>
<keyword evidence="2" id="KW-1003">Cell membrane</keyword>
<evidence type="ECO:0000256" key="2">
    <source>
        <dbReference type="ARBA" id="ARBA00022475"/>
    </source>
</evidence>
<feature type="transmembrane region" description="Helical" evidence="6">
    <location>
        <begin position="151"/>
        <end position="172"/>
    </location>
</feature>
<feature type="transmembrane region" description="Helical" evidence="6">
    <location>
        <begin position="80"/>
        <end position="99"/>
    </location>
</feature>
<organism evidence="7 8">
    <name type="scientific">Microbacterium saccharophilum</name>
    <dbReference type="NCBI Taxonomy" id="1213358"/>
    <lineage>
        <taxon>Bacteria</taxon>
        <taxon>Bacillati</taxon>
        <taxon>Actinomycetota</taxon>
        <taxon>Actinomycetes</taxon>
        <taxon>Micrococcales</taxon>
        <taxon>Microbacteriaceae</taxon>
        <taxon>Microbacterium</taxon>
    </lineage>
</organism>
<evidence type="ECO:0000256" key="4">
    <source>
        <dbReference type="ARBA" id="ARBA00022989"/>
    </source>
</evidence>
<evidence type="ECO:0000256" key="5">
    <source>
        <dbReference type="ARBA" id="ARBA00023136"/>
    </source>
</evidence>
<accession>A0A7Z7CZY3</accession>
<feature type="transmembrane region" description="Helical" evidence="6">
    <location>
        <begin position="414"/>
        <end position="435"/>
    </location>
</feature>
<feature type="transmembrane region" description="Helical" evidence="6">
    <location>
        <begin position="387"/>
        <end position="408"/>
    </location>
</feature>
<evidence type="ECO:0000313" key="7">
    <source>
        <dbReference type="EMBL" id="SFI55714.1"/>
    </source>
</evidence>
<reference evidence="7 8" key="1">
    <citation type="submission" date="2016-10" db="EMBL/GenBank/DDBJ databases">
        <authorList>
            <person name="Varghese N."/>
            <person name="Submissions S."/>
        </authorList>
    </citation>
    <scope>NUCLEOTIDE SEQUENCE [LARGE SCALE GENOMIC DNA]</scope>
    <source>
        <strain evidence="7 8">UNC380MFSha3.1</strain>
    </source>
</reference>
<evidence type="ECO:0000256" key="6">
    <source>
        <dbReference type="SAM" id="Phobius"/>
    </source>
</evidence>
<evidence type="ECO:0000256" key="3">
    <source>
        <dbReference type="ARBA" id="ARBA00022692"/>
    </source>
</evidence>
<comment type="caution">
    <text evidence="7">The sequence shown here is derived from an EMBL/GenBank/DDBJ whole genome shotgun (WGS) entry which is preliminary data.</text>
</comment>
<dbReference type="PANTHER" id="PTHR30250:SF11">
    <property type="entry name" value="O-ANTIGEN TRANSPORTER-RELATED"/>
    <property type="match status" value="1"/>
</dbReference>
<proteinExistence type="predicted"/>
<dbReference type="Proteomes" id="UP000198702">
    <property type="component" value="Unassembled WGS sequence"/>
</dbReference>
<dbReference type="InterPro" id="IPR002797">
    <property type="entry name" value="Polysacc_synth"/>
</dbReference>
<dbReference type="EMBL" id="FOQZ01000003">
    <property type="protein sequence ID" value="SFI55714.1"/>
    <property type="molecule type" value="Genomic_DNA"/>
</dbReference>
<dbReference type="Pfam" id="PF01943">
    <property type="entry name" value="Polysacc_synt"/>
    <property type="match status" value="1"/>
</dbReference>
<feature type="transmembrane region" description="Helical" evidence="6">
    <location>
        <begin position="47"/>
        <end position="68"/>
    </location>
</feature>
<protein>
    <submittedName>
        <fullName evidence="7">Membrane protein involved in the export of O-antigen and teichoic acid</fullName>
    </submittedName>
</protein>
<dbReference type="PANTHER" id="PTHR30250">
    <property type="entry name" value="PST FAMILY PREDICTED COLANIC ACID TRANSPORTER"/>
    <property type="match status" value="1"/>
</dbReference>
<feature type="transmembrane region" description="Helical" evidence="6">
    <location>
        <begin position="120"/>
        <end position="139"/>
    </location>
</feature>
<feature type="transmembrane region" description="Helical" evidence="6">
    <location>
        <begin position="184"/>
        <end position="203"/>
    </location>
</feature>
<dbReference type="GO" id="GO:0005886">
    <property type="term" value="C:plasma membrane"/>
    <property type="evidence" value="ECO:0007669"/>
    <property type="project" value="UniProtKB-SubCell"/>
</dbReference>
<evidence type="ECO:0000313" key="8">
    <source>
        <dbReference type="Proteomes" id="UP000198702"/>
    </source>
</evidence>
<feature type="transmembrane region" description="Helical" evidence="6">
    <location>
        <begin position="248"/>
        <end position="268"/>
    </location>
</feature>